<feature type="compositionally biased region" description="Low complexity" evidence="1">
    <location>
        <begin position="506"/>
        <end position="538"/>
    </location>
</feature>
<feature type="region of interest" description="Disordered" evidence="1">
    <location>
        <begin position="68"/>
        <end position="128"/>
    </location>
</feature>
<feature type="compositionally biased region" description="Acidic residues" evidence="1">
    <location>
        <begin position="799"/>
        <end position="845"/>
    </location>
</feature>
<evidence type="ECO:0000256" key="1">
    <source>
        <dbReference type="SAM" id="MobiDB-lite"/>
    </source>
</evidence>
<feature type="region of interest" description="Disordered" evidence="1">
    <location>
        <begin position="650"/>
        <end position="732"/>
    </location>
</feature>
<proteinExistence type="predicted"/>
<dbReference type="Gene3D" id="3.40.50.300">
    <property type="entry name" value="P-loop containing nucleotide triphosphate hydrolases"/>
    <property type="match status" value="1"/>
</dbReference>
<evidence type="ECO:0000313" key="3">
    <source>
        <dbReference type="Proteomes" id="UP000262524"/>
    </source>
</evidence>
<reference evidence="2 3" key="1">
    <citation type="submission" date="2018-08" db="EMBL/GenBank/DDBJ databases">
        <title>A genome reference for cultivated species of the human gut microbiota.</title>
        <authorList>
            <person name="Zou Y."/>
            <person name="Xue W."/>
            <person name="Luo G."/>
        </authorList>
    </citation>
    <scope>NUCLEOTIDE SEQUENCE [LARGE SCALE GENOMIC DNA]</scope>
    <source>
        <strain evidence="2 3">TM10-1AC</strain>
    </source>
</reference>
<feature type="region of interest" description="Disordered" evidence="1">
    <location>
        <begin position="367"/>
        <end position="428"/>
    </location>
</feature>
<feature type="compositionally biased region" description="Basic and acidic residues" evidence="1">
    <location>
        <begin position="967"/>
        <end position="979"/>
    </location>
</feature>
<sequence length="1370" mass="153898">MEDMMKALLDVVRAQHTATEGSEERPFDINDIIDMALNITGRPEEPEEQQELSDTIQKLAESLAPDIFPPKTFEEMDDSEQAASAVNMIEERLRNGGRRRETAAPQSQQEMTPQQNSSQMQSESHEENPFAQVMENENANIQQQSETADGYGNMASTDSGASEDYGNGSSYDMFGQDDVNHQEAANLNDLIYNNFMQMMGLNDPKVEYPFDRSQIRYGREKTATEMLAEDEANKAEERALEEQRRRPVSAWELAQSAVDKDEEAHQKEEYEPKEMKMPETKSASQLAAEAIAKAKEEDQMKLEAEKRAERLMEEARKRGKDPMEFALHQQEILNYMEKNSDELVSFEDYEDLSPEEKLEIEKELYREKQIEAGVAPEDISDELPDEILEQSGIAPDQTAGEQNSQEPAGQGDGTTAQQTSQSQGMPAFSDDMLRMISQEVVQENAEMILAEDANADLGLINETIFENLKNLMSQTGGAVTQEDMESLIGEVISRNTSSDSEEKQETLAQTETGTTAETAPMAFEGESAGSAVGSGMAGTREPAVESSQSESQSQPMSAVELARAAQQAAKPEPQEARETKSAVELAKEAQENAVQKKAEPISETEEELSEDDLNFDELDLEEESEESQSPSIEELKAQLKAAEEALAAEQLKAAQKAGKAEEEKKSEEIPKVEEATEQPMEESASTAGEQTATEESSEITPAPTAEEVQEQPEYSEVSEKEAEEFEYVDPGELVLGDHTQAEIDEALDNLASLGLEGEVYERAKRMLLLELAGSEVALDAWLEEQENGKKKKAAVSALDTEEDALEDLEDLDEDDLERELELAMDEDFIEEDLEEPANEETLEESSQDKSEETEKEAVSEENLEENSVEKTEDESDKTEGAEDVSEQPESILKEASEEEISSEEENSEEEEGETSEAAQEEAANKEFSETEEEAANREYSETEEKEAANSECSETEEKEIANKGVSKKTEKEAEYKEAEYISESEDTIQVEKTRPEKEERTSSQTKKPAHSERTSHSRKHKNIVKRKEKTAPEKEEREFSAVVLTGKNVEEKEFQVSVRNPFVLKNSASFMDKFEEYIVDTQENRKLSTGFKRLDAMLRYGLHKGSYFVDATPQYLKNGFMQQIADRAAESGVDVLYISTELTRYDLMVDTISRLSYEMNKKDEEKAVSSMAIMTGEKGADIRSLKDELNWYRGRISEHLFVLDQEAVSEYVENMEDASAGDILAELIRSIVTEGAHKPVVFIDNIENILSVEDSEDMKPLMDGIRKLAKELGIPIIMSYGYAPAESENELDPDEIEYHKSLGNMCDVYLELKYADMITEDYEELTEDDIQEMVENGEMLLINVQLHKNRRTMKASCQIQATPKFNYYEE</sequence>
<feature type="compositionally biased region" description="Basic and acidic residues" evidence="1">
    <location>
        <begin position="658"/>
        <end position="674"/>
    </location>
</feature>
<feature type="compositionally biased region" description="Low complexity" evidence="1">
    <location>
        <begin position="413"/>
        <end position="424"/>
    </location>
</feature>
<accession>A0A374NKN2</accession>
<feature type="region of interest" description="Disordered" evidence="1">
    <location>
        <begin position="493"/>
        <end position="638"/>
    </location>
</feature>
<feature type="compositionally biased region" description="Basic and acidic residues" evidence="1">
    <location>
        <begin position="846"/>
        <end position="858"/>
    </location>
</feature>
<comment type="caution">
    <text evidence="2">The sequence shown here is derived from an EMBL/GenBank/DDBJ whole genome shotgun (WGS) entry which is preliminary data.</text>
</comment>
<feature type="compositionally biased region" description="Low complexity" evidence="1">
    <location>
        <begin position="545"/>
        <end position="554"/>
    </location>
</feature>
<feature type="compositionally biased region" description="Basic residues" evidence="1">
    <location>
        <begin position="1016"/>
        <end position="1028"/>
    </location>
</feature>
<feature type="compositionally biased region" description="Basic and acidic residues" evidence="1">
    <location>
        <begin position="89"/>
        <end position="102"/>
    </location>
</feature>
<gene>
    <name evidence="2" type="ORF">DXD91_09145</name>
</gene>
<feature type="compositionally biased region" description="Polar residues" evidence="1">
    <location>
        <begin position="683"/>
        <end position="694"/>
    </location>
</feature>
<feature type="region of interest" description="Disordered" evidence="1">
    <location>
        <begin position="785"/>
        <end position="1034"/>
    </location>
</feature>
<feature type="region of interest" description="Disordered" evidence="1">
    <location>
        <begin position="232"/>
        <end position="285"/>
    </location>
</feature>
<feature type="compositionally biased region" description="Polar residues" evidence="1">
    <location>
        <begin position="104"/>
        <end position="122"/>
    </location>
</feature>
<dbReference type="Proteomes" id="UP000262524">
    <property type="component" value="Unassembled WGS sequence"/>
</dbReference>
<feature type="compositionally biased region" description="Acidic residues" evidence="1">
    <location>
        <begin position="859"/>
        <end position="886"/>
    </location>
</feature>
<feature type="compositionally biased region" description="Acidic residues" evidence="1">
    <location>
        <begin position="896"/>
        <end position="914"/>
    </location>
</feature>
<feature type="compositionally biased region" description="Basic and acidic residues" evidence="1">
    <location>
        <begin position="989"/>
        <end position="1001"/>
    </location>
</feature>
<protein>
    <submittedName>
        <fullName evidence="2">Uncharacterized protein</fullName>
    </submittedName>
</protein>
<organism evidence="2 3">
    <name type="scientific">Anaerobutyricum hallii</name>
    <dbReference type="NCBI Taxonomy" id="39488"/>
    <lineage>
        <taxon>Bacteria</taxon>
        <taxon>Bacillati</taxon>
        <taxon>Bacillota</taxon>
        <taxon>Clostridia</taxon>
        <taxon>Lachnospirales</taxon>
        <taxon>Lachnospiraceae</taxon>
        <taxon>Anaerobutyricum</taxon>
    </lineage>
</organism>
<feature type="compositionally biased region" description="Acidic residues" evidence="1">
    <location>
        <begin position="378"/>
        <end position="388"/>
    </location>
</feature>
<feature type="compositionally biased region" description="Basic and acidic residues" evidence="1">
    <location>
        <begin position="922"/>
        <end position="948"/>
    </location>
</feature>
<feature type="compositionally biased region" description="Low complexity" evidence="1">
    <location>
        <begin position="562"/>
        <end position="571"/>
    </location>
</feature>
<feature type="compositionally biased region" description="Acidic residues" evidence="1">
    <location>
        <begin position="602"/>
        <end position="626"/>
    </location>
</feature>
<dbReference type="EMBL" id="QSOE01000055">
    <property type="protein sequence ID" value="RGI86957.1"/>
    <property type="molecule type" value="Genomic_DNA"/>
</dbReference>
<evidence type="ECO:0000313" key="2">
    <source>
        <dbReference type="EMBL" id="RGI86957.1"/>
    </source>
</evidence>
<feature type="compositionally biased region" description="Basic and acidic residues" evidence="1">
    <location>
        <begin position="572"/>
        <end position="600"/>
    </location>
</feature>
<dbReference type="RefSeq" id="WP_117982712.1">
    <property type="nucleotide sequence ID" value="NZ_QSOE01000055.1"/>
</dbReference>
<feature type="compositionally biased region" description="Basic and acidic residues" evidence="1">
    <location>
        <begin position="258"/>
        <end position="279"/>
    </location>
</feature>
<name>A0A374NKN2_9FIRM</name>
<dbReference type="InterPro" id="IPR027417">
    <property type="entry name" value="P-loop_NTPase"/>
</dbReference>
<dbReference type="SUPFAM" id="SSF52540">
    <property type="entry name" value="P-loop containing nucleoside triphosphate hydrolases"/>
    <property type="match status" value="1"/>
</dbReference>
<feature type="region of interest" description="Disordered" evidence="1">
    <location>
        <begin position="149"/>
        <end position="176"/>
    </location>
</feature>
<feature type="compositionally biased region" description="Basic and acidic residues" evidence="1">
    <location>
        <begin position="232"/>
        <end position="245"/>
    </location>
</feature>